<organism evidence="1 2">
    <name type="scientific">Aquimarina brevivitae</name>
    <dbReference type="NCBI Taxonomy" id="323412"/>
    <lineage>
        <taxon>Bacteria</taxon>
        <taxon>Pseudomonadati</taxon>
        <taxon>Bacteroidota</taxon>
        <taxon>Flavobacteriia</taxon>
        <taxon>Flavobacteriales</taxon>
        <taxon>Flavobacteriaceae</taxon>
        <taxon>Aquimarina</taxon>
    </lineage>
</organism>
<comment type="caution">
    <text evidence="1">The sequence shown here is derived from an EMBL/GenBank/DDBJ whole genome shotgun (WGS) entry which is preliminary data.</text>
</comment>
<dbReference type="Proteomes" id="UP000292262">
    <property type="component" value="Unassembled WGS sequence"/>
</dbReference>
<proteinExistence type="predicted"/>
<evidence type="ECO:0000313" key="2">
    <source>
        <dbReference type="Proteomes" id="UP000292262"/>
    </source>
</evidence>
<dbReference type="AlphaFoldDB" id="A0A4Q7NUH8"/>
<accession>A0A4Q7NUH8</accession>
<dbReference type="OrthoDB" id="1362453at2"/>
<gene>
    <name evidence="1" type="ORF">EV197_3299</name>
</gene>
<dbReference type="EMBL" id="SGXE01000006">
    <property type="protein sequence ID" value="RZS90765.1"/>
    <property type="molecule type" value="Genomic_DNA"/>
</dbReference>
<name>A0A4Q7NUH8_9FLAO</name>
<dbReference type="RefSeq" id="WP_130287799.1">
    <property type="nucleotide sequence ID" value="NZ_SGXE01000006.1"/>
</dbReference>
<evidence type="ECO:0000313" key="1">
    <source>
        <dbReference type="EMBL" id="RZS90765.1"/>
    </source>
</evidence>
<keyword evidence="2" id="KW-1185">Reference proteome</keyword>
<sequence length="207" mass="23996">MKVSNQCAELSKSKVTFCPATTHILNVGSNTQNDINLNFFRNIILIFVIICFTNCASRNEYGIVRPNKIRFSNKNCEDEKVFEKIDTSVIYLTEYKWPEKNGIHYNGYKFYSDNKVAFFIDIKIDSGDALNPKKAQMGFYSTCSEINNIQIAYHHVQSGIFKSKKEFEIISDTLIVKTLKSPQASYGIEKYYKRKLTTNELIYKPDW</sequence>
<protein>
    <submittedName>
        <fullName evidence="1">Uncharacterized protein</fullName>
    </submittedName>
</protein>
<reference evidence="1 2" key="1">
    <citation type="submission" date="2019-02" db="EMBL/GenBank/DDBJ databases">
        <title>Genomic Encyclopedia of Type Strains, Phase IV (KMG-IV): sequencing the most valuable type-strain genomes for metagenomic binning, comparative biology and taxonomic classification.</title>
        <authorList>
            <person name="Goeker M."/>
        </authorList>
    </citation>
    <scope>NUCLEOTIDE SEQUENCE [LARGE SCALE GENOMIC DNA]</scope>
    <source>
        <strain evidence="1 2">DSM 17196</strain>
    </source>
</reference>